<accession>A0A096FM74</accession>
<evidence type="ECO:0000313" key="3">
    <source>
        <dbReference type="Proteomes" id="UP000029553"/>
    </source>
</evidence>
<dbReference type="EMBL" id="AWOR01000037">
    <property type="protein sequence ID" value="KGH30868.1"/>
    <property type="molecule type" value="Genomic_DNA"/>
</dbReference>
<dbReference type="RefSeq" id="WP_034367682.1">
    <property type="nucleotide sequence ID" value="NZ_AWOR01000037.1"/>
</dbReference>
<keyword evidence="1" id="KW-0472">Membrane</keyword>
<sequence length="209" mass="24032">MNKPWFVVVILLLLEATVILLLIPGDWTKKQIHIEQKYVEQTLGEDTREWVRKRANGWYNYAILDSGFYEGALNTLIPTETEKKRSRGMEKMGQDWFAWVEGRLNAFMNAAYQFFSRLALLMAWLPYMLILFIPASYDGLMTWKIKRTNFDYSSPVMHRYAVRGASYLVFGLLAAFMAPIALNPIIIPVALMGTIVLIGLAMGNVQKRI</sequence>
<feature type="transmembrane region" description="Helical" evidence="1">
    <location>
        <begin position="185"/>
        <end position="205"/>
    </location>
</feature>
<dbReference type="Proteomes" id="UP000029553">
    <property type="component" value="Unassembled WGS sequence"/>
</dbReference>
<dbReference type="Pfam" id="PF14348">
    <property type="entry name" value="DtrJ-like"/>
    <property type="match status" value="1"/>
</dbReference>
<evidence type="ECO:0000256" key="1">
    <source>
        <dbReference type="SAM" id="Phobius"/>
    </source>
</evidence>
<comment type="caution">
    <text evidence="2">The sequence shown here is derived from an EMBL/GenBank/DDBJ whole genome shotgun (WGS) entry which is preliminary data.</text>
</comment>
<gene>
    <name evidence="2" type="ORF">P353_08380</name>
</gene>
<evidence type="ECO:0000313" key="2">
    <source>
        <dbReference type="EMBL" id="KGH30868.1"/>
    </source>
</evidence>
<keyword evidence="1" id="KW-1133">Transmembrane helix</keyword>
<feature type="transmembrane region" description="Helical" evidence="1">
    <location>
        <begin position="121"/>
        <end position="140"/>
    </location>
</feature>
<keyword evidence="1" id="KW-0812">Transmembrane</keyword>
<dbReference type="InterPro" id="IPR022266">
    <property type="entry name" value="DtrJ-like"/>
</dbReference>
<reference evidence="2 3" key="1">
    <citation type="submission" date="2013-09" db="EMBL/GenBank/DDBJ databases">
        <title>High correlation between genotypes and phenotypes of environmental bacteria Comamonas testosteroni strains.</title>
        <authorList>
            <person name="Liu L."/>
            <person name="Zhu W."/>
            <person name="Xia X."/>
            <person name="Xu B."/>
            <person name="Luo M."/>
            <person name="Wang G."/>
        </authorList>
    </citation>
    <scope>NUCLEOTIDE SEQUENCE [LARGE SCALE GENOMIC DNA]</scope>
    <source>
        <strain evidence="2 3">JL40</strain>
    </source>
</reference>
<feature type="transmembrane region" description="Helical" evidence="1">
    <location>
        <begin position="160"/>
        <end position="179"/>
    </location>
</feature>
<organism evidence="2 3">
    <name type="scientific">Comamonas testosteroni</name>
    <name type="common">Pseudomonas testosteroni</name>
    <dbReference type="NCBI Taxonomy" id="285"/>
    <lineage>
        <taxon>Bacteria</taxon>
        <taxon>Pseudomonadati</taxon>
        <taxon>Pseudomonadota</taxon>
        <taxon>Betaproteobacteria</taxon>
        <taxon>Burkholderiales</taxon>
        <taxon>Comamonadaceae</taxon>
        <taxon>Comamonas</taxon>
    </lineage>
</organism>
<name>A0A096FM74_COMTE</name>
<proteinExistence type="predicted"/>
<protein>
    <submittedName>
        <fullName evidence="2">Type VI secretion protein</fullName>
    </submittedName>
</protein>
<feature type="transmembrane region" description="Helical" evidence="1">
    <location>
        <begin position="6"/>
        <end position="23"/>
    </location>
</feature>
<dbReference type="AlphaFoldDB" id="A0A096FM74"/>